<evidence type="ECO:0000313" key="2">
    <source>
        <dbReference type="EMBL" id="MBI3128157.1"/>
    </source>
</evidence>
<evidence type="ECO:0000259" key="1">
    <source>
        <dbReference type="Pfam" id="PF25371"/>
    </source>
</evidence>
<dbReference type="Proteomes" id="UP000782312">
    <property type="component" value="Unassembled WGS sequence"/>
</dbReference>
<dbReference type="InterPro" id="IPR057206">
    <property type="entry name" value="DUF7884"/>
</dbReference>
<protein>
    <recommendedName>
        <fullName evidence="1">DUF7884 domain-containing protein</fullName>
    </recommendedName>
</protein>
<accession>A0A932MP14</accession>
<sequence>MPASPAAGAAEILREIYAEAEYGVTFRLWDGTEVRVGRQVCPVTVTFRSPSALRRVLVNPTVSEFAEAYSEGDLDMDGDLIASMPAADAFEEIDIPIWRRLVLAVKLRRLGE</sequence>
<proteinExistence type="predicted"/>
<comment type="caution">
    <text evidence="2">The sequence shown here is derived from an EMBL/GenBank/DDBJ whole genome shotgun (WGS) entry which is preliminary data.</text>
</comment>
<name>A0A932MP14_UNCTE</name>
<feature type="domain" description="DUF7884" evidence="1">
    <location>
        <begin position="24"/>
        <end position="80"/>
    </location>
</feature>
<evidence type="ECO:0000313" key="3">
    <source>
        <dbReference type="Proteomes" id="UP000782312"/>
    </source>
</evidence>
<dbReference type="Pfam" id="PF25371">
    <property type="entry name" value="DUF7884"/>
    <property type="match status" value="1"/>
</dbReference>
<dbReference type="EMBL" id="JACPUR010000024">
    <property type="protein sequence ID" value="MBI3128157.1"/>
    <property type="molecule type" value="Genomic_DNA"/>
</dbReference>
<reference evidence="2" key="1">
    <citation type="submission" date="2020-07" db="EMBL/GenBank/DDBJ databases">
        <title>Huge and variable diversity of episymbiotic CPR bacteria and DPANN archaea in groundwater ecosystems.</title>
        <authorList>
            <person name="He C.Y."/>
            <person name="Keren R."/>
            <person name="Whittaker M."/>
            <person name="Farag I.F."/>
            <person name="Doudna J."/>
            <person name="Cate J.H.D."/>
            <person name="Banfield J.F."/>
        </authorList>
    </citation>
    <scope>NUCLEOTIDE SEQUENCE</scope>
    <source>
        <strain evidence="2">NC_groundwater_763_Ag_S-0.2um_68_21</strain>
    </source>
</reference>
<gene>
    <name evidence="2" type="ORF">HYZ11_11180</name>
</gene>
<organism evidence="2 3">
    <name type="scientific">Tectimicrobiota bacterium</name>
    <dbReference type="NCBI Taxonomy" id="2528274"/>
    <lineage>
        <taxon>Bacteria</taxon>
        <taxon>Pseudomonadati</taxon>
        <taxon>Nitrospinota/Tectimicrobiota group</taxon>
        <taxon>Candidatus Tectimicrobiota</taxon>
    </lineage>
</organism>
<dbReference type="AlphaFoldDB" id="A0A932MP14"/>